<organism evidence="2 3">
    <name type="scientific">Desulfonema magnum</name>
    <dbReference type="NCBI Taxonomy" id="45655"/>
    <lineage>
        <taxon>Bacteria</taxon>
        <taxon>Pseudomonadati</taxon>
        <taxon>Thermodesulfobacteriota</taxon>
        <taxon>Desulfobacteria</taxon>
        <taxon>Desulfobacterales</taxon>
        <taxon>Desulfococcaceae</taxon>
        <taxon>Desulfonema</taxon>
    </lineage>
</organism>
<keyword evidence="2" id="KW-0489">Methyltransferase</keyword>
<dbReference type="GO" id="GO:0008168">
    <property type="term" value="F:methyltransferase activity"/>
    <property type="evidence" value="ECO:0007669"/>
    <property type="project" value="UniProtKB-KW"/>
</dbReference>
<protein>
    <submittedName>
        <fullName evidence="2">SAM-dependent methyltransferase</fullName>
    </submittedName>
</protein>
<reference evidence="2" key="1">
    <citation type="journal article" date="2021" name="Microb. Physiol.">
        <title>Proteogenomic Insights into the Physiology of Marine, Sulfate-Reducing, Filamentous Desulfonema limicola and Desulfonema magnum.</title>
        <authorList>
            <person name="Schnaars V."/>
            <person name="Wohlbrand L."/>
            <person name="Scheve S."/>
            <person name="Hinrichs C."/>
            <person name="Reinhardt R."/>
            <person name="Rabus R."/>
        </authorList>
    </citation>
    <scope>NUCLEOTIDE SEQUENCE</scope>
    <source>
        <strain evidence="2">4be13</strain>
    </source>
</reference>
<gene>
    <name evidence="2" type="ORF">dnm_011970</name>
</gene>
<dbReference type="GO" id="GO:0032259">
    <property type="term" value="P:methylation"/>
    <property type="evidence" value="ECO:0007669"/>
    <property type="project" value="UniProtKB-KW"/>
</dbReference>
<dbReference type="CDD" id="cd02440">
    <property type="entry name" value="AdoMet_MTases"/>
    <property type="match status" value="1"/>
</dbReference>
<dbReference type="InterPro" id="IPR015985">
    <property type="entry name" value="TehB-like_dom"/>
</dbReference>
<accession>A0A975BGP8</accession>
<sequence length="185" mass="21452">MQKDRIRWNEKYKNKETTSVKPSKIIEQFYRLAPKGRTLDIAAGTGKNSLFLAEKGFSVDAVDISDVALKTFSRCHSRVHAICADLDTFEIPRERYSLIVNTRFLNRRLFPYIREGLVTGGILIFESYLEGTGEDYCRPSCRDYLLRDNELLHAFLSMKILFYQETKIHDQKDFCHMASLVAVKI</sequence>
<keyword evidence="3" id="KW-1185">Reference proteome</keyword>
<keyword evidence="2" id="KW-0808">Transferase</keyword>
<dbReference type="Proteomes" id="UP000663722">
    <property type="component" value="Chromosome"/>
</dbReference>
<dbReference type="InterPro" id="IPR029063">
    <property type="entry name" value="SAM-dependent_MTases_sf"/>
</dbReference>
<evidence type="ECO:0000313" key="3">
    <source>
        <dbReference type="Proteomes" id="UP000663722"/>
    </source>
</evidence>
<dbReference type="AlphaFoldDB" id="A0A975BGP8"/>
<dbReference type="SUPFAM" id="SSF53335">
    <property type="entry name" value="S-adenosyl-L-methionine-dependent methyltransferases"/>
    <property type="match status" value="1"/>
</dbReference>
<dbReference type="RefSeq" id="WP_207681343.1">
    <property type="nucleotide sequence ID" value="NZ_CP061800.1"/>
</dbReference>
<evidence type="ECO:0000313" key="2">
    <source>
        <dbReference type="EMBL" id="QTA85192.1"/>
    </source>
</evidence>
<dbReference type="Gene3D" id="3.40.50.150">
    <property type="entry name" value="Vaccinia Virus protein VP39"/>
    <property type="match status" value="1"/>
</dbReference>
<dbReference type="EMBL" id="CP061800">
    <property type="protein sequence ID" value="QTA85192.1"/>
    <property type="molecule type" value="Genomic_DNA"/>
</dbReference>
<name>A0A975BGP8_9BACT</name>
<evidence type="ECO:0000259" key="1">
    <source>
        <dbReference type="Pfam" id="PF03848"/>
    </source>
</evidence>
<proteinExistence type="predicted"/>
<dbReference type="KEGG" id="dmm:dnm_011970"/>
<dbReference type="Pfam" id="PF03848">
    <property type="entry name" value="TehB"/>
    <property type="match status" value="1"/>
</dbReference>
<feature type="domain" description="Tellurite resistance methyltransferase TehB-like" evidence="1">
    <location>
        <begin position="9"/>
        <end position="115"/>
    </location>
</feature>